<accession>A0ABY5LBW6</accession>
<name>A0ABY5LBW6_9SPHN</name>
<reference evidence="1" key="1">
    <citation type="submission" date="2022-07" db="EMBL/GenBank/DDBJ databases">
        <title>Sphingomonas sp. nov., a novel bacterium isolated from the north slope of the Mount Everest.</title>
        <authorList>
            <person name="Cui X."/>
            <person name="Liu Y."/>
        </authorList>
    </citation>
    <scope>NUCLEOTIDE SEQUENCE</scope>
    <source>
        <strain evidence="1">S5-59</strain>
    </source>
</reference>
<dbReference type="InterPro" id="IPR008949">
    <property type="entry name" value="Isoprenoid_synthase_dom_sf"/>
</dbReference>
<organism evidence="1 2">
    <name type="scientific">Sphingomonas qomolangmaensis</name>
    <dbReference type="NCBI Taxonomy" id="2918765"/>
    <lineage>
        <taxon>Bacteria</taxon>
        <taxon>Pseudomonadati</taxon>
        <taxon>Pseudomonadota</taxon>
        <taxon>Alphaproteobacteria</taxon>
        <taxon>Sphingomonadales</taxon>
        <taxon>Sphingomonadaceae</taxon>
        <taxon>Sphingomonas</taxon>
    </lineage>
</organism>
<evidence type="ECO:0000313" key="2">
    <source>
        <dbReference type="Proteomes" id="UP001058533"/>
    </source>
</evidence>
<keyword evidence="2" id="KW-1185">Reference proteome</keyword>
<dbReference type="EMBL" id="CP101740">
    <property type="protein sequence ID" value="UUL83342.1"/>
    <property type="molecule type" value="Genomic_DNA"/>
</dbReference>
<proteinExistence type="predicted"/>
<dbReference type="InterPro" id="IPR002060">
    <property type="entry name" value="Squ/phyt_synthse"/>
</dbReference>
<sequence>MFKNPSLPPAAPERALILTYAPPGVRGGLAAMLALDDAVANILRSTREPMLVQMRLTWWHDALTKLDAAPPPAEPVLQALASDVLPFGIEGAQLARLVEGWEALSEGDPCEAGVRVGYAVGRGGALFALAARLLGDARFDTAGAGQGWALADLARNLADPAAAAAARAEAETALVPALARRWPGSLRSLGALAHLAAMDLRTPAAQPLPAATPGRVARLAWHRLTGR</sequence>
<gene>
    <name evidence="1" type="ORF">NMP03_03665</name>
</gene>
<dbReference type="SUPFAM" id="SSF48576">
    <property type="entry name" value="Terpenoid synthases"/>
    <property type="match status" value="1"/>
</dbReference>
<dbReference type="RefSeq" id="WP_256507183.1">
    <property type="nucleotide sequence ID" value="NZ_CP101740.1"/>
</dbReference>
<evidence type="ECO:0000313" key="1">
    <source>
        <dbReference type="EMBL" id="UUL83342.1"/>
    </source>
</evidence>
<dbReference type="Proteomes" id="UP001058533">
    <property type="component" value="Chromosome"/>
</dbReference>
<dbReference type="Pfam" id="PF00494">
    <property type="entry name" value="SQS_PSY"/>
    <property type="match status" value="1"/>
</dbReference>
<protein>
    <submittedName>
        <fullName evidence="1">Squalene/phytoene synthase family protein</fullName>
    </submittedName>
</protein>